<dbReference type="Proteomes" id="UP000069771">
    <property type="component" value="Chromosome"/>
</dbReference>
<dbReference type="EMBL" id="CP011391">
    <property type="protein sequence ID" value="AMK55015.1"/>
    <property type="molecule type" value="Genomic_DNA"/>
</dbReference>
<dbReference type="AlphaFoldDB" id="A0A140DWI8"/>
<name>A0A140DWI8_9FIRM</name>
<gene>
    <name evidence="1" type="ORF">AALO17_18810</name>
</gene>
<accession>A0A140DWI8</accession>
<reference evidence="1 2" key="1">
    <citation type="journal article" date="2016" name="Gut Pathog.">
        <title>Whole genome sequencing of "Faecalibaculum rodentium" ALO17, isolated from C57BL/6J laboratory mouse feces.</title>
        <authorList>
            <person name="Lim S."/>
            <person name="Chang D.H."/>
            <person name="Ahn S."/>
            <person name="Kim B.C."/>
        </authorList>
    </citation>
    <scope>NUCLEOTIDE SEQUENCE [LARGE SCALE GENOMIC DNA]</scope>
    <source>
        <strain evidence="1 2">Alo17</strain>
    </source>
</reference>
<dbReference type="KEGG" id="fro:AALO17_18810"/>
<evidence type="ECO:0000313" key="1">
    <source>
        <dbReference type="EMBL" id="AMK55015.1"/>
    </source>
</evidence>
<sequence>MIEKLRFFELYSDSLAAPFSLQMAAPASWTQNRNRFRPTS</sequence>
<keyword evidence="2" id="KW-1185">Reference proteome</keyword>
<protein>
    <submittedName>
        <fullName evidence="1">Uncharacterized protein</fullName>
    </submittedName>
</protein>
<proteinExistence type="predicted"/>
<organism evidence="1 2">
    <name type="scientific">Faecalibaculum rodentium</name>
    <dbReference type="NCBI Taxonomy" id="1702221"/>
    <lineage>
        <taxon>Bacteria</taxon>
        <taxon>Bacillati</taxon>
        <taxon>Bacillota</taxon>
        <taxon>Erysipelotrichia</taxon>
        <taxon>Erysipelotrichales</taxon>
        <taxon>Erysipelotrichaceae</taxon>
        <taxon>Faecalibaculum</taxon>
    </lineage>
</organism>
<evidence type="ECO:0000313" key="2">
    <source>
        <dbReference type="Proteomes" id="UP000069771"/>
    </source>
</evidence>